<reference evidence="1" key="1">
    <citation type="submission" date="2022-07" db="EMBL/GenBank/DDBJ databases">
        <title>Phylogenomic reconstructions and comparative analyses of Kickxellomycotina fungi.</title>
        <authorList>
            <person name="Reynolds N.K."/>
            <person name="Stajich J.E."/>
            <person name="Barry K."/>
            <person name="Grigoriev I.V."/>
            <person name="Crous P."/>
            <person name="Smith M.E."/>
        </authorList>
    </citation>
    <scope>NUCLEOTIDE SEQUENCE</scope>
    <source>
        <strain evidence="1">BCRC 34780</strain>
    </source>
</reference>
<evidence type="ECO:0000313" key="2">
    <source>
        <dbReference type="Proteomes" id="UP001140087"/>
    </source>
</evidence>
<gene>
    <name evidence="1" type="ORF">H4R21_000581</name>
</gene>
<proteinExistence type="predicted"/>
<name>A0ACC1LGL4_9FUNG</name>
<dbReference type="EMBL" id="JANBUN010000080">
    <property type="protein sequence ID" value="KAJ2807175.1"/>
    <property type="molecule type" value="Genomic_DNA"/>
</dbReference>
<protein>
    <submittedName>
        <fullName evidence="1">Uncharacterized protein</fullName>
    </submittedName>
</protein>
<comment type="caution">
    <text evidence="1">The sequence shown here is derived from an EMBL/GenBank/DDBJ whole genome shotgun (WGS) entry which is preliminary data.</text>
</comment>
<organism evidence="1 2">
    <name type="scientific">Coemansia helicoidea</name>
    <dbReference type="NCBI Taxonomy" id="1286919"/>
    <lineage>
        <taxon>Eukaryota</taxon>
        <taxon>Fungi</taxon>
        <taxon>Fungi incertae sedis</taxon>
        <taxon>Zoopagomycota</taxon>
        <taxon>Kickxellomycotina</taxon>
        <taxon>Kickxellomycetes</taxon>
        <taxon>Kickxellales</taxon>
        <taxon>Kickxellaceae</taxon>
        <taxon>Coemansia</taxon>
    </lineage>
</organism>
<evidence type="ECO:0000313" key="1">
    <source>
        <dbReference type="EMBL" id="KAJ2807175.1"/>
    </source>
</evidence>
<sequence length="535" mass="58978">MLHTLTLSTGGGAVQLPPLSQRIQDALLALMHPATLLVLAAGYLIYATVHGLAFSPLRTIPGSLRARISSLPSLLEGLTQSTNDVMVRDSARHGSVFVMEPSKVAVCDVEDSKMILNSRAFPKAKLYSNVDFMEPNIFLTRDDKVNSQRREQIGPALNRAGLRRMEPTILAAGAQQLMEQWDACVRQSSDGRAEINYYRDLTLMSFDVIASLGFGMEHRSLARGNSTIGSWVEKTFAMMVLQMVVPAVKWRPLRWVVGAVLGRHVEAFFAYGKQAIERRKQLLAAGTGGRPSDILQQFIDAEGAASRITMTPQQVITETIMIILSGADTTSTALAWTIHLLLLHPGWHRLLVAEIRAAFARDELITNDMARDRLPHLQACVLEALRICPVSTNLPREVPKGGVVLQGHFIPAGTTLAISTAACNYNPKYWPSPAKFDPMRFHPSNPDYDSNRHNLMTLSSGVRSCPGRHLVMLEMLTTLANVLNRYDLELPADAIYGPHNTGPDGEPTIMPRTNHIATIPKHPERDCRVVISPRA</sequence>
<accession>A0ACC1LGL4</accession>
<dbReference type="Proteomes" id="UP001140087">
    <property type="component" value="Unassembled WGS sequence"/>
</dbReference>
<keyword evidence="2" id="KW-1185">Reference proteome</keyword>